<proteinExistence type="predicted"/>
<accession>A0A1L9Q182</accession>
<dbReference type="InterPro" id="IPR029058">
    <property type="entry name" value="AB_hydrolase_fold"/>
</dbReference>
<protein>
    <recommendedName>
        <fullName evidence="1">AB hydrolase-1 domain-containing protein</fullName>
    </recommendedName>
</protein>
<dbReference type="PANTHER" id="PTHR37017">
    <property type="entry name" value="AB HYDROLASE-1 DOMAIN-CONTAINING PROTEIN-RELATED"/>
    <property type="match status" value="1"/>
</dbReference>
<dbReference type="EMBL" id="KV878137">
    <property type="protein sequence ID" value="OJJ07534.1"/>
    <property type="molecule type" value="Genomic_DNA"/>
</dbReference>
<dbReference type="Pfam" id="PF12697">
    <property type="entry name" value="Abhydrolase_6"/>
    <property type="match status" value="1"/>
</dbReference>
<reference evidence="3" key="1">
    <citation type="journal article" date="2017" name="Genome Biol.">
        <title>Comparative genomics reveals high biological diversity and specific adaptations in the industrially and medically important fungal genus Aspergillus.</title>
        <authorList>
            <person name="de Vries R.P."/>
            <person name="Riley R."/>
            <person name="Wiebenga A."/>
            <person name="Aguilar-Osorio G."/>
            <person name="Amillis S."/>
            <person name="Uchima C.A."/>
            <person name="Anderluh G."/>
            <person name="Asadollahi M."/>
            <person name="Askin M."/>
            <person name="Barry K."/>
            <person name="Battaglia E."/>
            <person name="Bayram O."/>
            <person name="Benocci T."/>
            <person name="Braus-Stromeyer S.A."/>
            <person name="Caldana C."/>
            <person name="Canovas D."/>
            <person name="Cerqueira G.C."/>
            <person name="Chen F."/>
            <person name="Chen W."/>
            <person name="Choi C."/>
            <person name="Clum A."/>
            <person name="Dos Santos R.A."/>
            <person name="Damasio A.R."/>
            <person name="Diallinas G."/>
            <person name="Emri T."/>
            <person name="Fekete E."/>
            <person name="Flipphi M."/>
            <person name="Freyberg S."/>
            <person name="Gallo A."/>
            <person name="Gournas C."/>
            <person name="Habgood R."/>
            <person name="Hainaut M."/>
            <person name="Harispe M.L."/>
            <person name="Henrissat B."/>
            <person name="Hilden K.S."/>
            <person name="Hope R."/>
            <person name="Hossain A."/>
            <person name="Karabika E."/>
            <person name="Karaffa L."/>
            <person name="Karanyi Z."/>
            <person name="Krasevec N."/>
            <person name="Kuo A."/>
            <person name="Kusch H."/>
            <person name="LaButti K."/>
            <person name="Lagendijk E.L."/>
            <person name="Lapidus A."/>
            <person name="Levasseur A."/>
            <person name="Lindquist E."/>
            <person name="Lipzen A."/>
            <person name="Logrieco A.F."/>
            <person name="MacCabe A."/>
            <person name="Maekelae M.R."/>
            <person name="Malavazi I."/>
            <person name="Melin P."/>
            <person name="Meyer V."/>
            <person name="Mielnichuk N."/>
            <person name="Miskei M."/>
            <person name="Molnar A.P."/>
            <person name="Mule G."/>
            <person name="Ngan C.Y."/>
            <person name="Orejas M."/>
            <person name="Orosz E."/>
            <person name="Ouedraogo J.P."/>
            <person name="Overkamp K.M."/>
            <person name="Park H.-S."/>
            <person name="Perrone G."/>
            <person name="Piumi F."/>
            <person name="Punt P.J."/>
            <person name="Ram A.F."/>
            <person name="Ramon A."/>
            <person name="Rauscher S."/>
            <person name="Record E."/>
            <person name="Riano-Pachon D.M."/>
            <person name="Robert V."/>
            <person name="Roehrig J."/>
            <person name="Ruller R."/>
            <person name="Salamov A."/>
            <person name="Salih N.S."/>
            <person name="Samson R.A."/>
            <person name="Sandor E."/>
            <person name="Sanguinetti M."/>
            <person name="Schuetze T."/>
            <person name="Sepcic K."/>
            <person name="Shelest E."/>
            <person name="Sherlock G."/>
            <person name="Sophianopoulou V."/>
            <person name="Squina F.M."/>
            <person name="Sun H."/>
            <person name="Susca A."/>
            <person name="Todd R.B."/>
            <person name="Tsang A."/>
            <person name="Unkles S.E."/>
            <person name="van de Wiele N."/>
            <person name="van Rossen-Uffink D."/>
            <person name="Oliveira J.V."/>
            <person name="Vesth T.C."/>
            <person name="Visser J."/>
            <person name="Yu J.-H."/>
            <person name="Zhou M."/>
            <person name="Andersen M.R."/>
            <person name="Archer D.B."/>
            <person name="Baker S.E."/>
            <person name="Benoit I."/>
            <person name="Brakhage A.A."/>
            <person name="Braus G.H."/>
            <person name="Fischer R."/>
            <person name="Frisvad J.C."/>
            <person name="Goldman G.H."/>
            <person name="Houbraken J."/>
            <person name="Oakley B."/>
            <person name="Pocsi I."/>
            <person name="Scazzocchio C."/>
            <person name="Seiboth B."/>
            <person name="vanKuyk P.A."/>
            <person name="Wortman J."/>
            <person name="Dyer P.S."/>
            <person name="Grigoriev I.V."/>
        </authorList>
    </citation>
    <scope>NUCLEOTIDE SEQUENCE [LARGE SCALE GENOMIC DNA]</scope>
    <source>
        <strain evidence="3">CBS 583.65</strain>
    </source>
</reference>
<gene>
    <name evidence="2" type="ORF">ASPVEDRAFT_46825</name>
</gene>
<feature type="domain" description="AB hydrolase-1" evidence="1">
    <location>
        <begin position="8"/>
        <end position="238"/>
    </location>
</feature>
<dbReference type="AlphaFoldDB" id="A0A1L9Q182"/>
<dbReference type="RefSeq" id="XP_040673296.1">
    <property type="nucleotide sequence ID" value="XM_040813650.1"/>
</dbReference>
<sequence length="255" mass="27738">MTTEQPIFVFVPGGWHTPDTFDTLRNLMAQQGLESEAIATPSVGASPPVTGLHTDINYTKDILRGLVDKGRQVVVVGHSYGGIVGGSAVEGLGYAQRSKQGLSGGVIMVVWLTAFVAPKGKSLLDLLGGSWLPWMQFKNDDGYCYSLQEETVFYSDMTPEDQKKHIALLKRHPTLSFTEPAIYEPWHDIPAMYMFCDQDQALSLAVQEGLARTLGSPVTFHTDASHSPFLSQPAQVIDGLRVAVDSGRKQSGITV</sequence>
<name>A0A1L9Q182_ASPVE</name>
<dbReference type="Proteomes" id="UP000184073">
    <property type="component" value="Unassembled WGS sequence"/>
</dbReference>
<dbReference type="SUPFAM" id="SSF53474">
    <property type="entry name" value="alpha/beta-Hydrolases"/>
    <property type="match status" value="1"/>
</dbReference>
<organism evidence="2 3">
    <name type="scientific">Aspergillus versicolor CBS 583.65</name>
    <dbReference type="NCBI Taxonomy" id="1036611"/>
    <lineage>
        <taxon>Eukaryota</taxon>
        <taxon>Fungi</taxon>
        <taxon>Dikarya</taxon>
        <taxon>Ascomycota</taxon>
        <taxon>Pezizomycotina</taxon>
        <taxon>Eurotiomycetes</taxon>
        <taxon>Eurotiomycetidae</taxon>
        <taxon>Eurotiales</taxon>
        <taxon>Aspergillaceae</taxon>
        <taxon>Aspergillus</taxon>
        <taxon>Aspergillus subgen. Nidulantes</taxon>
    </lineage>
</organism>
<dbReference type="GeneID" id="63729161"/>
<dbReference type="PANTHER" id="PTHR37017:SF11">
    <property type="entry name" value="ESTERASE_LIPASE_THIOESTERASE DOMAIN-CONTAINING PROTEIN"/>
    <property type="match status" value="1"/>
</dbReference>
<dbReference type="VEuPathDB" id="FungiDB:ASPVEDRAFT_46825"/>
<dbReference type="OrthoDB" id="1263307at2759"/>
<dbReference type="InterPro" id="IPR000073">
    <property type="entry name" value="AB_hydrolase_1"/>
</dbReference>
<evidence type="ECO:0000313" key="3">
    <source>
        <dbReference type="Proteomes" id="UP000184073"/>
    </source>
</evidence>
<evidence type="ECO:0000313" key="2">
    <source>
        <dbReference type="EMBL" id="OJJ07534.1"/>
    </source>
</evidence>
<keyword evidence="3" id="KW-1185">Reference proteome</keyword>
<dbReference type="STRING" id="1036611.A0A1L9Q182"/>
<dbReference type="InterPro" id="IPR052897">
    <property type="entry name" value="Sec-Metab_Biosynth_Hydrolase"/>
</dbReference>
<dbReference type="Gene3D" id="3.40.50.1820">
    <property type="entry name" value="alpha/beta hydrolase"/>
    <property type="match status" value="1"/>
</dbReference>
<evidence type="ECO:0000259" key="1">
    <source>
        <dbReference type="Pfam" id="PF12697"/>
    </source>
</evidence>